<feature type="compositionally biased region" description="Basic and acidic residues" evidence="1">
    <location>
        <begin position="671"/>
        <end position="690"/>
    </location>
</feature>
<keyword evidence="4" id="KW-1185">Reference proteome</keyword>
<feature type="region of interest" description="Disordered" evidence="1">
    <location>
        <begin position="1184"/>
        <end position="1203"/>
    </location>
</feature>
<feature type="compositionally biased region" description="Polar residues" evidence="1">
    <location>
        <begin position="650"/>
        <end position="663"/>
    </location>
</feature>
<dbReference type="PANTHER" id="PTHR14625">
    <property type="entry name" value="MICROCEPHALIN"/>
    <property type="match status" value="1"/>
</dbReference>
<feature type="compositionally biased region" description="Low complexity" evidence="1">
    <location>
        <begin position="12"/>
        <end position="22"/>
    </location>
</feature>
<dbReference type="EMBL" id="MCBQ01007608">
    <property type="protein sequence ID" value="RKF76889.1"/>
    <property type="molecule type" value="Genomic_DNA"/>
</dbReference>
<feature type="region of interest" description="Disordered" evidence="1">
    <location>
        <begin position="435"/>
        <end position="468"/>
    </location>
</feature>
<feature type="compositionally biased region" description="Polar residues" evidence="1">
    <location>
        <begin position="444"/>
        <end position="468"/>
    </location>
</feature>
<feature type="region of interest" description="Disordered" evidence="1">
    <location>
        <begin position="650"/>
        <end position="722"/>
    </location>
</feature>
<dbReference type="InterPro" id="IPR036420">
    <property type="entry name" value="BRCT_dom_sf"/>
</dbReference>
<name>A0A420IQP4_9PEZI</name>
<feature type="compositionally biased region" description="Basic residues" evidence="1">
    <location>
        <begin position="237"/>
        <end position="255"/>
    </location>
</feature>
<feature type="compositionally biased region" description="Basic and acidic residues" evidence="1">
    <location>
        <begin position="96"/>
        <end position="115"/>
    </location>
</feature>
<gene>
    <name evidence="3" type="ORF">GcM3_076007</name>
</gene>
<dbReference type="PROSITE" id="PS50172">
    <property type="entry name" value="BRCT"/>
    <property type="match status" value="1"/>
</dbReference>
<feature type="compositionally biased region" description="Basic and acidic residues" evidence="1">
    <location>
        <begin position="807"/>
        <end position="824"/>
    </location>
</feature>
<feature type="compositionally biased region" description="Basic and acidic residues" evidence="1">
    <location>
        <begin position="61"/>
        <end position="78"/>
    </location>
</feature>
<evidence type="ECO:0000259" key="2">
    <source>
        <dbReference type="PROSITE" id="PS50172"/>
    </source>
</evidence>
<comment type="caution">
    <text evidence="3">The sequence shown here is derived from an EMBL/GenBank/DDBJ whole genome shotgun (WGS) entry which is preliminary data.</text>
</comment>
<dbReference type="InterPro" id="IPR001357">
    <property type="entry name" value="BRCT_dom"/>
</dbReference>
<dbReference type="SUPFAM" id="SSF52113">
    <property type="entry name" value="BRCT domain"/>
    <property type="match status" value="1"/>
</dbReference>
<sequence length="1320" mass="146154">MDQSPRKRVTRARVAAKAAAEANSNTKNRTAVASKAGTNTKTTTNTPASIAPIPSSKRKVRTDETLEGEDRQRNKVVGEKSLSLNPTTTRTRTRRTATDRTETELEIKPGPEPRVVDTLASKKPTRGRPRKAPLIKAVPEPTRILRGRVSKLNDNDEISKKLPVKEIQPTGTRRQEADTKNTTITSKTTSITKPAEPKRCVKFDQSGKENIIPTTTKQRKKNLENEDVPSGTGFRAKPVRKPAPKARATRSRTKPAQKEEVTKPTTYPLSPKNFINGALKEYSDDELALNVTNKSSSSPLKLSPKKRTARTFNVSENNNLSSLASKIHPDHSSSGLNDELKTTIMSPARRPPQALFKDGMKMSAQKIDAENLFFKPNTTCTPASRLEIKNDSGKHSLFNSPARRAPQSPAKSILGESSLKLSTNHKSFATMIPRLDPSVDKSSCDNNDNNLKTSQLASSLQSPVTNKQKNTASVMAVLGTPLNTVDLMKTLRESNEKPNDFMISGNEELFSGRMSSIVPREVDPTLQTDLMPEELKMVTDMIYQQAAESTQILENQDDFSCNTVNTNKNLVNNFEEIKFDPFMMRTSDSLSSEESDSEDELSTTLGSRRAINLTSTVKRYKFLTPGSKTPFKLKQSENIGFTPLAQQLSHWMSSSPSKNSNTHGPVFSEIPSRDWDSKSAGAEKVDEKNAPEISNSAVSHKDNQTTHETTASKQEDLEISEDGFGPVELEREDLELALEANEMSLLDSSHIKTPEYVMFPLDPPENGANNCGNPSKKQLEDNLSEEIGTPDGEEASLTIKDISPTEPGDKLNENDTPDPPEKGANDSNVPSINLQENNLLEDTGAPDRDEASLTTKDVPLIELSEELNELDNNDLLIDPQLLALPAQPNEISLKTPKRIISQKTYHTVCKIPLKPEASATPVKPVIQRSASVCRIPATRSSTTRVDGERFLNTLADNRRSYDRNISRDFVSGNSAIVTPSKQTLDLSSFGTPARTPRPDLNTSLLRGAVVFVDVYTAEGSDASYIFTEVLTLMGARCVKSWSWSGNIEEGKIGITHVVFKDGGKRTMEKVRECNGLVTCVGVGWVLDCERANKWIDETPYLVDTAVFPREGGRRRKSMEPRALTNMNGTLFPWPNTCRPQRNCSIGNYTEEILGENEQTPMTSKSHRRDSIRWHHLDSHADDDKNIKSQLFSPIPPTPGPETLAAYENKIDESYQEESTVDETDDEGSDVSYFLHKEQLMQKTAPVKRYFNAESQSNSPSHQKSMNTARSISSNFAIKGDSARNTVSEMQDKNLMMRLMAARRKSLQWAPKIGSPLARAL</sequence>
<evidence type="ECO:0000256" key="1">
    <source>
        <dbReference type="SAM" id="MobiDB-lite"/>
    </source>
</evidence>
<dbReference type="CDD" id="cd17716">
    <property type="entry name" value="BRCT_microcephalin_rpt1"/>
    <property type="match status" value="1"/>
</dbReference>
<feature type="region of interest" description="Disordered" evidence="1">
    <location>
        <begin position="211"/>
        <end position="269"/>
    </location>
</feature>
<dbReference type="PANTHER" id="PTHR14625:SF3">
    <property type="entry name" value="MICROCEPHALIN"/>
    <property type="match status" value="1"/>
</dbReference>
<feature type="region of interest" description="Disordered" evidence="1">
    <location>
        <begin position="786"/>
        <end position="831"/>
    </location>
</feature>
<evidence type="ECO:0000313" key="4">
    <source>
        <dbReference type="Proteomes" id="UP000283383"/>
    </source>
</evidence>
<feature type="region of interest" description="Disordered" evidence="1">
    <location>
        <begin position="391"/>
        <end position="418"/>
    </location>
</feature>
<accession>A0A420IQP4</accession>
<feature type="compositionally biased region" description="Basic residues" evidence="1">
    <location>
        <begin position="123"/>
        <end position="133"/>
    </location>
</feature>
<feature type="compositionally biased region" description="Basic and acidic residues" evidence="1">
    <location>
        <begin position="151"/>
        <end position="164"/>
    </location>
</feature>
<dbReference type="GO" id="GO:0000278">
    <property type="term" value="P:mitotic cell cycle"/>
    <property type="evidence" value="ECO:0007669"/>
    <property type="project" value="TreeGrafter"/>
</dbReference>
<organism evidence="3 4">
    <name type="scientific">Golovinomyces cichoracearum</name>
    <dbReference type="NCBI Taxonomy" id="62708"/>
    <lineage>
        <taxon>Eukaryota</taxon>
        <taxon>Fungi</taxon>
        <taxon>Dikarya</taxon>
        <taxon>Ascomycota</taxon>
        <taxon>Pezizomycotina</taxon>
        <taxon>Leotiomycetes</taxon>
        <taxon>Erysiphales</taxon>
        <taxon>Erysiphaceae</taxon>
        <taxon>Golovinomyces</taxon>
    </lineage>
</organism>
<feature type="compositionally biased region" description="Basic residues" evidence="1">
    <location>
        <begin position="1"/>
        <end position="11"/>
    </location>
</feature>
<evidence type="ECO:0000313" key="3">
    <source>
        <dbReference type="EMBL" id="RKF76889.1"/>
    </source>
</evidence>
<reference evidence="3 4" key="1">
    <citation type="journal article" date="2018" name="BMC Genomics">
        <title>Comparative genome analyses reveal sequence features reflecting distinct modes of host-adaptation between dicot and monocot powdery mildew.</title>
        <authorList>
            <person name="Wu Y."/>
            <person name="Ma X."/>
            <person name="Pan Z."/>
            <person name="Kale S.D."/>
            <person name="Song Y."/>
            <person name="King H."/>
            <person name="Zhang Q."/>
            <person name="Presley C."/>
            <person name="Deng X."/>
            <person name="Wei C.I."/>
            <person name="Xiao S."/>
        </authorList>
    </citation>
    <scope>NUCLEOTIDE SEQUENCE [LARGE SCALE GENOMIC DNA]</scope>
    <source>
        <strain evidence="3">UMSG3</strain>
    </source>
</reference>
<proteinExistence type="predicted"/>
<dbReference type="Proteomes" id="UP000283383">
    <property type="component" value="Unassembled WGS sequence"/>
</dbReference>
<dbReference type="Gene3D" id="3.40.50.10190">
    <property type="entry name" value="BRCT domain"/>
    <property type="match status" value="1"/>
</dbReference>
<dbReference type="STRING" id="62708.A0A420IQP4"/>
<dbReference type="InterPro" id="IPR022047">
    <property type="entry name" value="Microcephalin-like"/>
</dbReference>
<feature type="domain" description="BRCT" evidence="2">
    <location>
        <begin position="1000"/>
        <end position="1102"/>
    </location>
</feature>
<feature type="region of interest" description="Disordered" evidence="1">
    <location>
        <begin position="1"/>
        <end position="180"/>
    </location>
</feature>
<protein>
    <submittedName>
        <fullName evidence="3">Putative signal transducer protein</fullName>
    </submittedName>
</protein>